<accession>A0A1C5GHS7</accession>
<organism evidence="2 3">
    <name type="scientific">Micromonospora echinofusca</name>
    <dbReference type="NCBI Taxonomy" id="47858"/>
    <lineage>
        <taxon>Bacteria</taxon>
        <taxon>Bacillati</taxon>
        <taxon>Actinomycetota</taxon>
        <taxon>Actinomycetes</taxon>
        <taxon>Micromonosporales</taxon>
        <taxon>Micromonosporaceae</taxon>
        <taxon>Micromonospora</taxon>
    </lineage>
</organism>
<feature type="compositionally biased region" description="Polar residues" evidence="1">
    <location>
        <begin position="303"/>
        <end position="319"/>
    </location>
</feature>
<dbReference type="Proteomes" id="UP000198251">
    <property type="component" value="Chromosome I"/>
</dbReference>
<reference evidence="2 3" key="1">
    <citation type="submission" date="2016-06" db="EMBL/GenBank/DDBJ databases">
        <authorList>
            <person name="Kjaerup R.B."/>
            <person name="Dalgaard T.S."/>
            <person name="Juul-Madsen H.R."/>
        </authorList>
    </citation>
    <scope>NUCLEOTIDE SEQUENCE [LARGE SCALE GENOMIC DNA]</scope>
    <source>
        <strain evidence="2 3">DSM 43913</strain>
    </source>
</reference>
<feature type="compositionally biased region" description="Basic residues" evidence="1">
    <location>
        <begin position="170"/>
        <end position="179"/>
    </location>
</feature>
<sequence length="327" mass="33892">MPALAPRGPPLRFGGTGSAVRTWMGPPGSSLNPTGRTLPGPSCVGCIRSSRRRVVGCQSHSCCRQSAPDDPAACVPTCSIPTSRYAEGAPSQSCRRRSQLRFRRGRVNGCTTPRRNPGRPRRTGTTAPATGPPRWRGAGRGHPATSWPLRPCLQEPRQSKRDGWPSVEGRRRRTQRRRLGTADWEAPGLKGSGLGSGGFEDGGFEDGGLGGAGFEDGGPAGGGFTGGATGRHGAAITGSEARSAVGSGADDDGPVVARATIIGRGDGEDGATAKCGRRRRRVLVSRGTVRSPVPQPSGPKRSLQVQSYPQGLSTGSPVSRETPCGTG</sequence>
<evidence type="ECO:0000313" key="2">
    <source>
        <dbReference type="EMBL" id="SCG19318.1"/>
    </source>
</evidence>
<keyword evidence="3" id="KW-1185">Reference proteome</keyword>
<evidence type="ECO:0000256" key="1">
    <source>
        <dbReference type="SAM" id="MobiDB-lite"/>
    </source>
</evidence>
<protein>
    <submittedName>
        <fullName evidence="2">Uncharacterized protein</fullName>
    </submittedName>
</protein>
<evidence type="ECO:0000313" key="3">
    <source>
        <dbReference type="Proteomes" id="UP000198251"/>
    </source>
</evidence>
<feature type="compositionally biased region" description="Low complexity" evidence="1">
    <location>
        <begin position="123"/>
        <end position="134"/>
    </location>
</feature>
<feature type="region of interest" description="Disordered" evidence="1">
    <location>
        <begin position="103"/>
        <end position="327"/>
    </location>
</feature>
<dbReference type="EMBL" id="LT607733">
    <property type="protein sequence ID" value="SCG19318.1"/>
    <property type="molecule type" value="Genomic_DNA"/>
</dbReference>
<proteinExistence type="predicted"/>
<dbReference type="AlphaFoldDB" id="A0A1C5GHS7"/>
<feature type="compositionally biased region" description="Gly residues" evidence="1">
    <location>
        <begin position="190"/>
        <end position="230"/>
    </location>
</feature>
<name>A0A1C5GHS7_MICEH</name>
<gene>
    <name evidence="2" type="ORF">GA0070610_5688</name>
</gene>